<dbReference type="Proteomes" id="UP000541583">
    <property type="component" value="Unassembled WGS sequence"/>
</dbReference>
<reference evidence="2 3" key="1">
    <citation type="submission" date="2020-08" db="EMBL/GenBank/DDBJ databases">
        <title>Genomic Encyclopedia of Type Strains, Phase IV (KMG-V): Genome sequencing to study the core and pangenomes of soil and plant-associated prokaryotes.</title>
        <authorList>
            <person name="Whitman W."/>
        </authorList>
    </citation>
    <scope>NUCLEOTIDE SEQUENCE [LARGE SCALE GENOMIC DNA]</scope>
    <source>
        <strain evidence="2 3">ANJLi2</strain>
    </source>
</reference>
<evidence type="ECO:0000313" key="2">
    <source>
        <dbReference type="EMBL" id="MBB6108472.1"/>
    </source>
</evidence>
<accession>A0ABR6PFF7</accession>
<dbReference type="RefSeq" id="WP_076371202.1">
    <property type="nucleotide sequence ID" value="NZ_FTMG01000002.1"/>
</dbReference>
<comment type="caution">
    <text evidence="2">The sequence shown here is derived from an EMBL/GenBank/DDBJ whole genome shotgun (WGS) entry which is preliminary data.</text>
</comment>
<dbReference type="InterPro" id="IPR036541">
    <property type="entry name" value="PLipase_A1_sf"/>
</dbReference>
<dbReference type="EMBL" id="JACHCB010000002">
    <property type="protein sequence ID" value="MBB6108472.1"/>
    <property type="molecule type" value="Genomic_DNA"/>
</dbReference>
<protein>
    <recommendedName>
        <fullName evidence="4">Phosphatidylcholine 1-acylhydrolase</fullName>
    </recommendedName>
</protein>
<feature type="signal peptide" evidence="1">
    <location>
        <begin position="1"/>
        <end position="41"/>
    </location>
</feature>
<evidence type="ECO:0008006" key="4">
    <source>
        <dbReference type="Google" id="ProtNLM"/>
    </source>
</evidence>
<sequence length="351" mass="40106">MINFLPNKTRFKNNAYHINLTSALKVICCLLCLALPSTLMAKGTVSKQPYVSIADSTADSTLLKRRLINNAFDNIFIQNLRTSEGGNDYFNKVKTQLTADLAPNFILFQTPKSRFFAVFTARVKIRLLASRGAPVKSPSFMPGATIFYRLNEDTYKPEFLSFGYSHHSNGVRGPSLNPDGSFNRDSGKFTTNFYTLTYYTGKRIDKQDLIINRYDNIALEVHAGLFGLGVSEGLKDHYGFIRVNGSRMYNFAKAYDDPLEKGKKVYKNWQRIRFDFTYIADKYDNYSAVDFKKRLNVSLKYYYQFPFMPSTALMFGGGYRGQDDYNQFFEDSYGYITVGLASDLSFNFGKH</sequence>
<name>A0ABR6PFF7_9SPHI</name>
<gene>
    <name evidence="2" type="ORF">HDF23_001207</name>
</gene>
<evidence type="ECO:0000313" key="3">
    <source>
        <dbReference type="Proteomes" id="UP000541583"/>
    </source>
</evidence>
<dbReference type="Gene3D" id="2.40.230.10">
    <property type="entry name" value="Phospholipase A1"/>
    <property type="match status" value="1"/>
</dbReference>
<feature type="chain" id="PRO_5046422088" description="Phosphatidylcholine 1-acylhydrolase" evidence="1">
    <location>
        <begin position="42"/>
        <end position="351"/>
    </location>
</feature>
<keyword evidence="1" id="KW-0732">Signal</keyword>
<proteinExistence type="predicted"/>
<keyword evidence="3" id="KW-1185">Reference proteome</keyword>
<organism evidence="2 3">
    <name type="scientific">Mucilaginibacter lappiensis</name>
    <dbReference type="NCBI Taxonomy" id="354630"/>
    <lineage>
        <taxon>Bacteria</taxon>
        <taxon>Pseudomonadati</taxon>
        <taxon>Bacteroidota</taxon>
        <taxon>Sphingobacteriia</taxon>
        <taxon>Sphingobacteriales</taxon>
        <taxon>Sphingobacteriaceae</taxon>
        <taxon>Mucilaginibacter</taxon>
    </lineage>
</organism>
<evidence type="ECO:0000256" key="1">
    <source>
        <dbReference type="SAM" id="SignalP"/>
    </source>
</evidence>